<sequence length="530" mass="57182">MRSRYSNVFMLLAAIAAFVPVMGVDFLLDGYVRVRESAALQQSVDEIARKVQTSAYDGVAALRRILADSPSLCTPTFMANVHQQMEQSLHLRQVLVENADGVQYCDALGRPQAITALAKPLSVPGHTETLSVVRLGTLAMPVLQVTQGFGTNRRVSAFVPVLPTAAEDMLAGLKPTSSVRMTLTDGTGIISAGDSTGVEARSGTEYLVSEAFAGELPIRIEAAVPFAIVRADYAELDVSFTLIACMMSAAFFLLALQYVRRSQLPAFDLERAIAAGELKPYYQPVINLRTGTLAGCEVLCRWEKRNGELVPPGSFIDYAEVTGLAIPMTLSLMQQVRSDLGELSREVPDLKISINLFEGHFRDGTIVEDVQAIFGGSPISFRQLVFEITERRPLDNSVQVNSVIAGLHALGARLAMDDAGTGHSNLAYMQTLGVDVIKIDRVFIDMIKPGTTQVPVLDGLISMARDLGTEIVAEGVETEAQALYLRARGVVMAQGFLFAPALRPGAFRDLARALQSPPERAELPAPEAAA</sequence>
<dbReference type="PROSITE" id="PS50883">
    <property type="entry name" value="EAL"/>
    <property type="match status" value="1"/>
</dbReference>
<feature type="domain" description="EAL" evidence="1">
    <location>
        <begin position="262"/>
        <end position="515"/>
    </location>
</feature>
<evidence type="ECO:0000313" key="2">
    <source>
        <dbReference type="EMBL" id="SFZ82008.1"/>
    </source>
</evidence>
<dbReference type="InterPro" id="IPR035919">
    <property type="entry name" value="EAL_sf"/>
</dbReference>
<dbReference type="SUPFAM" id="SSF141868">
    <property type="entry name" value="EAL domain-like"/>
    <property type="match status" value="1"/>
</dbReference>
<organism evidence="2 3">
    <name type="scientific">Devosia enhydra</name>
    <dbReference type="NCBI Taxonomy" id="665118"/>
    <lineage>
        <taxon>Bacteria</taxon>
        <taxon>Pseudomonadati</taxon>
        <taxon>Pseudomonadota</taxon>
        <taxon>Alphaproteobacteria</taxon>
        <taxon>Hyphomicrobiales</taxon>
        <taxon>Devosiaceae</taxon>
        <taxon>Devosia</taxon>
    </lineage>
</organism>
<dbReference type="SMART" id="SM00052">
    <property type="entry name" value="EAL"/>
    <property type="match status" value="1"/>
</dbReference>
<dbReference type="STRING" id="665118.SAMN02983003_0830"/>
<dbReference type="CDD" id="cd01948">
    <property type="entry name" value="EAL"/>
    <property type="match status" value="1"/>
</dbReference>
<protein>
    <submittedName>
        <fullName evidence="2">EAL domain-containing protein</fullName>
    </submittedName>
</protein>
<dbReference type="InterPro" id="IPR001633">
    <property type="entry name" value="EAL_dom"/>
</dbReference>
<gene>
    <name evidence="2" type="ORF">SAMN02983003_0830</name>
</gene>
<evidence type="ECO:0000259" key="1">
    <source>
        <dbReference type="PROSITE" id="PS50883"/>
    </source>
</evidence>
<reference evidence="2 3" key="1">
    <citation type="submission" date="2016-11" db="EMBL/GenBank/DDBJ databases">
        <authorList>
            <person name="Jaros S."/>
            <person name="Januszkiewicz K."/>
            <person name="Wedrychowicz H."/>
        </authorList>
    </citation>
    <scope>NUCLEOTIDE SEQUENCE [LARGE SCALE GENOMIC DNA]</scope>
    <source>
        <strain evidence="2 3">ATCC 23634</strain>
    </source>
</reference>
<dbReference type="GO" id="GO:0071111">
    <property type="term" value="F:cyclic-guanylate-specific phosphodiesterase activity"/>
    <property type="evidence" value="ECO:0007669"/>
    <property type="project" value="InterPro"/>
</dbReference>
<dbReference type="PANTHER" id="PTHR33121:SF79">
    <property type="entry name" value="CYCLIC DI-GMP PHOSPHODIESTERASE PDED-RELATED"/>
    <property type="match status" value="1"/>
</dbReference>
<evidence type="ECO:0000313" key="3">
    <source>
        <dbReference type="Proteomes" id="UP000183447"/>
    </source>
</evidence>
<dbReference type="InterPro" id="IPR050706">
    <property type="entry name" value="Cyclic-di-GMP_PDE-like"/>
</dbReference>
<proteinExistence type="predicted"/>
<accession>A0A1K2HUX5</accession>
<keyword evidence="3" id="KW-1185">Reference proteome</keyword>
<dbReference type="Pfam" id="PF00563">
    <property type="entry name" value="EAL"/>
    <property type="match status" value="1"/>
</dbReference>
<dbReference type="Proteomes" id="UP000183447">
    <property type="component" value="Unassembled WGS sequence"/>
</dbReference>
<name>A0A1K2HUX5_9HYPH</name>
<dbReference type="RefSeq" id="WP_072339266.1">
    <property type="nucleotide sequence ID" value="NZ_FPKU01000001.1"/>
</dbReference>
<dbReference type="EMBL" id="FPKU01000001">
    <property type="protein sequence ID" value="SFZ82008.1"/>
    <property type="molecule type" value="Genomic_DNA"/>
</dbReference>
<dbReference type="PANTHER" id="PTHR33121">
    <property type="entry name" value="CYCLIC DI-GMP PHOSPHODIESTERASE PDEF"/>
    <property type="match status" value="1"/>
</dbReference>
<dbReference type="AlphaFoldDB" id="A0A1K2HUX5"/>
<dbReference type="Gene3D" id="3.20.20.450">
    <property type="entry name" value="EAL domain"/>
    <property type="match status" value="1"/>
</dbReference>